<evidence type="ECO:0000313" key="2">
    <source>
        <dbReference type="Proteomes" id="UP000477722"/>
    </source>
</evidence>
<gene>
    <name evidence="1" type="ORF">G5C65_13230</name>
</gene>
<dbReference type="RefSeq" id="WP_165298996.1">
    <property type="nucleotide sequence ID" value="NZ_JAAKZZ010000108.1"/>
</dbReference>
<protein>
    <submittedName>
        <fullName evidence="1">Uncharacterized protein</fullName>
    </submittedName>
</protein>
<evidence type="ECO:0000313" key="1">
    <source>
        <dbReference type="EMBL" id="NGO69302.1"/>
    </source>
</evidence>
<dbReference type="EMBL" id="JAAKZZ010000108">
    <property type="protein sequence ID" value="NGO69302.1"/>
    <property type="molecule type" value="Genomic_DNA"/>
</dbReference>
<name>A0A6G4WWR2_9ACTN</name>
<proteinExistence type="predicted"/>
<dbReference type="AlphaFoldDB" id="A0A6G4WWR2"/>
<comment type="caution">
    <text evidence="1">The sequence shown here is derived from an EMBL/GenBank/DDBJ whole genome shotgun (WGS) entry which is preliminary data.</text>
</comment>
<keyword evidence="2" id="KW-1185">Reference proteome</keyword>
<dbReference type="Proteomes" id="UP000477722">
    <property type="component" value="Unassembled WGS sequence"/>
</dbReference>
<organism evidence="1 2">
    <name type="scientific">Streptomyces boncukensis</name>
    <dbReference type="NCBI Taxonomy" id="2711219"/>
    <lineage>
        <taxon>Bacteria</taxon>
        <taxon>Bacillati</taxon>
        <taxon>Actinomycetota</taxon>
        <taxon>Actinomycetes</taxon>
        <taxon>Kitasatosporales</taxon>
        <taxon>Streptomycetaceae</taxon>
        <taxon>Streptomyces</taxon>
    </lineage>
</organism>
<sequence length="169" mass="18856">MNTTTAAAQADVTVATIRRWCRYGAVTATKHAGRWAIDAASLAHRIALSKLRTRKPRPVVYSVETMTAIGGSEWQRYGKHRVYLNDWAELAGLEITRYNSGNIQFALWQGERISNAQASKILSSIDKIWFDAATGKIHCRYGWSESRVASRDEVWNAITSGVRTAIDAL</sequence>
<reference evidence="1 2" key="1">
    <citation type="submission" date="2020-02" db="EMBL/GenBank/DDBJ databases">
        <title>Whole-genome analyses of novel actinobacteria.</title>
        <authorList>
            <person name="Sahin N."/>
            <person name="Tatar D."/>
        </authorList>
    </citation>
    <scope>NUCLEOTIDE SEQUENCE [LARGE SCALE GENOMIC DNA]</scope>
    <source>
        <strain evidence="1 2">SB3404</strain>
    </source>
</reference>
<accession>A0A6G4WWR2</accession>